<dbReference type="KEGG" id="slr:L21SP2_2455"/>
<accession>V5WJ44</accession>
<sequence>MRLLRAGVSIVLIIVYMAAASKACPTEIKRPSGSMTPDGLDSCVDTASAFAGRRDYLPDRSSFSVIVG</sequence>
<dbReference type="EMBL" id="CP006939">
    <property type="protein sequence ID" value="AHC15808.1"/>
    <property type="molecule type" value="Genomic_DNA"/>
</dbReference>
<evidence type="ECO:0000313" key="1">
    <source>
        <dbReference type="EMBL" id="AHC15808.1"/>
    </source>
</evidence>
<reference evidence="1 2" key="1">
    <citation type="journal article" date="2015" name="Stand. Genomic Sci.">
        <title>Complete genome sequence and description of Salinispira pacifica gen. nov., sp. nov., a novel spirochaete isolated form a hypersaline microbial mat.</title>
        <authorList>
            <person name="Ben Hania W."/>
            <person name="Joseph M."/>
            <person name="Schumann P."/>
            <person name="Bunk B."/>
            <person name="Fiebig A."/>
            <person name="Sproer C."/>
            <person name="Klenk H.P."/>
            <person name="Fardeau M.L."/>
            <person name="Spring S."/>
        </authorList>
    </citation>
    <scope>NUCLEOTIDE SEQUENCE [LARGE SCALE GENOMIC DNA]</scope>
    <source>
        <strain evidence="1 2">L21-RPul-D2</strain>
    </source>
</reference>
<dbReference type="AlphaFoldDB" id="V5WJ44"/>
<proteinExistence type="predicted"/>
<organism evidence="1 2">
    <name type="scientific">Salinispira pacifica</name>
    <dbReference type="NCBI Taxonomy" id="1307761"/>
    <lineage>
        <taxon>Bacteria</taxon>
        <taxon>Pseudomonadati</taxon>
        <taxon>Spirochaetota</taxon>
        <taxon>Spirochaetia</taxon>
        <taxon>Spirochaetales</taxon>
        <taxon>Spirochaetaceae</taxon>
        <taxon>Salinispira</taxon>
    </lineage>
</organism>
<evidence type="ECO:0000313" key="2">
    <source>
        <dbReference type="Proteomes" id="UP000018680"/>
    </source>
</evidence>
<gene>
    <name evidence="1" type="ORF">L21SP2_2455</name>
</gene>
<protein>
    <submittedName>
        <fullName evidence="1">Uncharacterized protein</fullName>
    </submittedName>
</protein>
<dbReference type="Proteomes" id="UP000018680">
    <property type="component" value="Chromosome"/>
</dbReference>
<name>V5WJ44_9SPIO</name>
<keyword evidence="2" id="KW-1185">Reference proteome</keyword>
<dbReference type="HOGENOM" id="CLU_2791555_0_0_12"/>